<gene>
    <name evidence="1" type="ORF">NUW54_g12997</name>
</gene>
<proteinExistence type="predicted"/>
<dbReference type="Proteomes" id="UP001144978">
    <property type="component" value="Unassembled WGS sequence"/>
</dbReference>
<organism evidence="1 2">
    <name type="scientific">Trametes sanguinea</name>
    <dbReference type="NCBI Taxonomy" id="158606"/>
    <lineage>
        <taxon>Eukaryota</taxon>
        <taxon>Fungi</taxon>
        <taxon>Dikarya</taxon>
        <taxon>Basidiomycota</taxon>
        <taxon>Agaricomycotina</taxon>
        <taxon>Agaricomycetes</taxon>
        <taxon>Polyporales</taxon>
        <taxon>Polyporaceae</taxon>
        <taxon>Trametes</taxon>
    </lineage>
</organism>
<protein>
    <submittedName>
        <fullName evidence="1">Uncharacterized protein</fullName>
    </submittedName>
</protein>
<dbReference type="EMBL" id="JANSHE010005795">
    <property type="protein sequence ID" value="KAJ2969300.1"/>
    <property type="molecule type" value="Genomic_DNA"/>
</dbReference>
<keyword evidence="2" id="KW-1185">Reference proteome</keyword>
<sequence>MVGDDFARLQAQLLRGDFVHTPRLGEIQIMHDHLLRTDTRGNIDYFAPASLPASEDIMASMLVTPIPAGAFMIPTFCDLHLHAPQFLYQGTGLHLPLMEWLNEYAFKAEERLDSDPELAERVFVVLLHHPTRAQLAELEASRVEDRKWREALADLWKFEVRVPQIFPPSTFTNGIVGRI</sequence>
<name>A0ACC1MQQ7_9APHY</name>
<reference evidence="1" key="1">
    <citation type="submission" date="2022-08" db="EMBL/GenBank/DDBJ databases">
        <title>Genome Sequence of Pycnoporus sanguineus.</title>
        <authorList>
            <person name="Buettner E."/>
        </authorList>
    </citation>
    <scope>NUCLEOTIDE SEQUENCE</scope>
    <source>
        <strain evidence="1">CG-C14</strain>
    </source>
</reference>
<accession>A0ACC1MQQ7</accession>
<evidence type="ECO:0000313" key="2">
    <source>
        <dbReference type="Proteomes" id="UP001144978"/>
    </source>
</evidence>
<comment type="caution">
    <text evidence="1">The sequence shown here is derived from an EMBL/GenBank/DDBJ whole genome shotgun (WGS) entry which is preliminary data.</text>
</comment>
<evidence type="ECO:0000313" key="1">
    <source>
        <dbReference type="EMBL" id="KAJ2969300.1"/>
    </source>
</evidence>